<feature type="chain" id="PRO_5018114809" evidence="2">
    <location>
        <begin position="25"/>
        <end position="569"/>
    </location>
</feature>
<dbReference type="InterPro" id="IPR019734">
    <property type="entry name" value="TPR_rpt"/>
</dbReference>
<dbReference type="InterPro" id="IPR018060">
    <property type="entry name" value="HTH_AraC"/>
</dbReference>
<reference evidence="5" key="1">
    <citation type="submission" date="2018-11" db="EMBL/GenBank/DDBJ databases">
        <title>Proposal to divide the Flavobacteriaceae and reorganize its genera based on Amino Acid Identity values calculated from whole genome sequences.</title>
        <authorList>
            <person name="Nicholson A.C."/>
            <person name="Gulvik C.A."/>
            <person name="Whitney A.M."/>
            <person name="Humrighouse B.W."/>
            <person name="Bell M."/>
            <person name="Holmes B."/>
            <person name="Steigerwalt A."/>
            <person name="Villarma A."/>
            <person name="Sheth M."/>
            <person name="Batra D."/>
            <person name="Pryor J."/>
            <person name="Bernardet J.-F."/>
            <person name="Hugo C."/>
            <person name="Kampfer P."/>
            <person name="Newman J."/>
            <person name="Mcquiston J.R."/>
        </authorList>
    </citation>
    <scope>NUCLEOTIDE SEQUENCE [LARGE SCALE GENOMIC DNA]</scope>
    <source>
        <strain evidence="5">DSM 22165</strain>
    </source>
</reference>
<dbReference type="Proteomes" id="UP000267623">
    <property type="component" value="Unassembled WGS sequence"/>
</dbReference>
<dbReference type="Gene3D" id="1.10.10.60">
    <property type="entry name" value="Homeodomain-like"/>
    <property type="match status" value="2"/>
</dbReference>
<dbReference type="GO" id="GO:0043565">
    <property type="term" value="F:sequence-specific DNA binding"/>
    <property type="evidence" value="ECO:0007669"/>
    <property type="project" value="InterPro"/>
</dbReference>
<evidence type="ECO:0000313" key="4">
    <source>
        <dbReference type="EMBL" id="ROI14366.1"/>
    </source>
</evidence>
<gene>
    <name evidence="4" type="ORF">EGH73_03530</name>
</gene>
<feature type="domain" description="HTH araC/xylS-type" evidence="3">
    <location>
        <begin position="455"/>
        <end position="559"/>
    </location>
</feature>
<dbReference type="GO" id="GO:0003700">
    <property type="term" value="F:DNA-binding transcription factor activity"/>
    <property type="evidence" value="ECO:0007669"/>
    <property type="project" value="InterPro"/>
</dbReference>
<dbReference type="AlphaFoldDB" id="A0A3N0XAG0"/>
<comment type="caution">
    <text evidence="4">The sequence shown here is derived from an EMBL/GenBank/DDBJ whole genome shotgun (WGS) entry which is preliminary data.</text>
</comment>
<reference evidence="5" key="2">
    <citation type="submission" date="2018-11" db="EMBL/GenBank/DDBJ databases">
        <title>Proposal to divide the Flavobacteriaceae and reorganize its genera based on Amino Acid Identity values calculated from whole genome sequences.</title>
        <authorList>
            <person name="Nicholson A.C."/>
            <person name="Gulvik C.A."/>
            <person name="Whitney A.M."/>
            <person name="Humrighouse B.W."/>
            <person name="Bell M."/>
            <person name="Holmes B."/>
            <person name="Steigerwalt A."/>
            <person name="Villarma A."/>
            <person name="Sheth M."/>
            <person name="Batra D."/>
            <person name="Pryor J."/>
            <person name="Bernardet J.-F."/>
            <person name="Hugo C."/>
            <person name="Kampfer P."/>
            <person name="Newman J."/>
            <person name="Mcquiston J."/>
        </authorList>
    </citation>
    <scope>NUCLEOTIDE SEQUENCE [LARGE SCALE GENOMIC DNA]</scope>
    <source>
        <strain evidence="5">DSM 22165</strain>
    </source>
</reference>
<keyword evidence="2" id="KW-0732">Signal</keyword>
<evidence type="ECO:0000259" key="3">
    <source>
        <dbReference type="PROSITE" id="PS01124"/>
    </source>
</evidence>
<protein>
    <submittedName>
        <fullName evidence="4">Helix-turn-helix domain-containing protein</fullName>
    </submittedName>
</protein>
<dbReference type="SUPFAM" id="SSF48452">
    <property type="entry name" value="TPR-like"/>
    <property type="match status" value="2"/>
</dbReference>
<accession>A0A3N0XAG0</accession>
<feature type="signal peptide" evidence="2">
    <location>
        <begin position="1"/>
        <end position="24"/>
    </location>
</feature>
<dbReference type="EMBL" id="RJTU01000023">
    <property type="protein sequence ID" value="ROI14366.1"/>
    <property type="molecule type" value="Genomic_DNA"/>
</dbReference>
<name>A0A3N0XAG0_9FLAO</name>
<sequence length="569" mass="66650">MLINKHHFISILILFLSFCFKMKAQNTYEDLRKKYESYEHNDQDALPFVKVYINKAKTDKNYKALTQGYEDAFYFSPNPNDKLKFADSCISASLKTNDNDLISRSYLGKGTIYYFNLKRYEPALDEYVKAYEYSKKGTDEYQKYKVIYHMGVVKSYLGYYIEARKHFEDCIQYFEPKTKGDLHPNTIFNNSKGYLNSLHQATICYRNLGNYKKADSLVEVGLNFTNKSKEFPLEQAYFTKCKGIFEYHQKNYDDAIQSLTSALPVLKKNNDFSWASVADFYIGKSYLGLGKQEQAIQQFEKVDSIFQKHKFIVPELRENYELLIKYWKEKKNDKQELHYTKNLLKADSILAKDFPYLSAKIHKDYDTQILEDAKGKLEKQNYWSLGAILLLILAIIGLIFIAWKLYQKEKLIRKKYSELEERLQTHQPTTAVSYENIPQQSKAVISKDVFTDLAEKLKEFEDSKSFKEKGITLPQLAENFKTNTTYLSQYINDVKGMNFNKYLSTLRINYITERMYNDPKVLGYSVQGLADECGISSRQNFSDLFLEINGIRPIDFIRQRKKELQEGGS</sequence>
<feature type="transmembrane region" description="Helical" evidence="1">
    <location>
        <begin position="382"/>
        <end position="406"/>
    </location>
</feature>
<dbReference type="Gene3D" id="1.25.40.10">
    <property type="entry name" value="Tetratricopeptide repeat domain"/>
    <property type="match status" value="2"/>
</dbReference>
<dbReference type="Pfam" id="PF13181">
    <property type="entry name" value="TPR_8"/>
    <property type="match status" value="1"/>
</dbReference>
<organism evidence="4 5">
    <name type="scientific">Epilithonimonas hominis</name>
    <dbReference type="NCBI Taxonomy" id="420404"/>
    <lineage>
        <taxon>Bacteria</taxon>
        <taxon>Pseudomonadati</taxon>
        <taxon>Bacteroidota</taxon>
        <taxon>Flavobacteriia</taxon>
        <taxon>Flavobacteriales</taxon>
        <taxon>Weeksellaceae</taxon>
        <taxon>Chryseobacterium group</taxon>
        <taxon>Epilithonimonas</taxon>
    </lineage>
</organism>
<keyword evidence="1" id="KW-0472">Membrane</keyword>
<evidence type="ECO:0000256" key="2">
    <source>
        <dbReference type="SAM" id="SignalP"/>
    </source>
</evidence>
<evidence type="ECO:0000313" key="5">
    <source>
        <dbReference type="Proteomes" id="UP000267623"/>
    </source>
</evidence>
<dbReference type="SMART" id="SM00342">
    <property type="entry name" value="HTH_ARAC"/>
    <property type="match status" value="1"/>
</dbReference>
<evidence type="ECO:0000256" key="1">
    <source>
        <dbReference type="SAM" id="Phobius"/>
    </source>
</evidence>
<proteinExistence type="predicted"/>
<keyword evidence="1" id="KW-0812">Transmembrane</keyword>
<keyword evidence="1" id="KW-1133">Transmembrane helix</keyword>
<dbReference type="InterPro" id="IPR011990">
    <property type="entry name" value="TPR-like_helical_dom_sf"/>
</dbReference>
<dbReference type="PROSITE" id="PS01124">
    <property type="entry name" value="HTH_ARAC_FAMILY_2"/>
    <property type="match status" value="1"/>
</dbReference>